<feature type="region of interest" description="Disordered" evidence="1">
    <location>
        <begin position="170"/>
        <end position="224"/>
    </location>
</feature>
<dbReference type="Proteomes" id="UP001221519">
    <property type="component" value="Plasmid unnamed1"/>
</dbReference>
<sequence length="257" mass="29715">MYTQKEIEQWKEQYGEIFACTINEQAFVYRMLGRNEYNFVMSMKDISPSEAEEIFCEIATIYPIGFNFRTTDGYATSLCSYILDNSMLSNQDQAEQLLNYHREDMTDYNFQVDCVIQEAFPKYTLEEIASWPVPKTMYYLARAEWILQNLRGVPLQVYSQEELMAMQQAQATPAPMPMAMSPQQRAEASPLANPEKPPEARQRGDVSRKELSQQELEAMMSQVSNQKVDLSKSMANQSFPELALFKTQDDLRGEFDV</sequence>
<evidence type="ECO:0000313" key="3">
    <source>
        <dbReference type="Proteomes" id="UP001221519"/>
    </source>
</evidence>
<accession>A0ABY7XH10</accession>
<geneLocation type="plasmid" evidence="2 3">
    <name>unnamed1</name>
</geneLocation>
<gene>
    <name evidence="2" type="ORF">PUW25_25275</name>
</gene>
<feature type="compositionally biased region" description="Low complexity" evidence="1">
    <location>
        <begin position="170"/>
        <end position="184"/>
    </location>
</feature>
<dbReference type="RefSeq" id="WP_274338715.1">
    <property type="nucleotide sequence ID" value="NZ_CP118109.1"/>
</dbReference>
<evidence type="ECO:0000256" key="1">
    <source>
        <dbReference type="SAM" id="MobiDB-lite"/>
    </source>
</evidence>
<feature type="compositionally biased region" description="Basic and acidic residues" evidence="1">
    <location>
        <begin position="196"/>
        <end position="212"/>
    </location>
</feature>
<name>A0ABY7XH10_9BACL</name>
<proteinExistence type="predicted"/>
<dbReference type="EMBL" id="CP118109">
    <property type="protein sequence ID" value="WDI05122.1"/>
    <property type="molecule type" value="Genomic_DNA"/>
</dbReference>
<keyword evidence="3" id="KW-1185">Reference proteome</keyword>
<protein>
    <submittedName>
        <fullName evidence="2">Uncharacterized protein</fullName>
    </submittedName>
</protein>
<reference evidence="2 3" key="1">
    <citation type="submission" date="2023-02" db="EMBL/GenBank/DDBJ databases">
        <title>Pathogen: clinical or host-associated sample.</title>
        <authorList>
            <person name="Hergert J."/>
            <person name="Casey R."/>
            <person name="Wagner J."/>
            <person name="Young E.L."/>
            <person name="Oakeson K.F."/>
        </authorList>
    </citation>
    <scope>NUCLEOTIDE SEQUENCE [LARGE SCALE GENOMIC DNA]</scope>
    <source>
        <strain evidence="2 3">2022CK-00829</strain>
        <plasmid evidence="2 3">unnamed1</plasmid>
    </source>
</reference>
<evidence type="ECO:0000313" key="2">
    <source>
        <dbReference type="EMBL" id="WDI05122.1"/>
    </source>
</evidence>
<keyword evidence="2" id="KW-0614">Plasmid</keyword>
<organism evidence="2 3">
    <name type="scientific">Paenibacillus urinalis</name>
    <dbReference type="NCBI Taxonomy" id="521520"/>
    <lineage>
        <taxon>Bacteria</taxon>
        <taxon>Bacillati</taxon>
        <taxon>Bacillota</taxon>
        <taxon>Bacilli</taxon>
        <taxon>Bacillales</taxon>
        <taxon>Paenibacillaceae</taxon>
        <taxon>Paenibacillus</taxon>
    </lineage>
</organism>